<dbReference type="GeneID" id="115626601"/>
<dbReference type="InterPro" id="IPR035965">
    <property type="entry name" value="PAS-like_dom_sf"/>
</dbReference>
<name>A0A6J2TRV6_DROLE</name>
<organism evidence="4 5">
    <name type="scientific">Drosophila lebanonensis</name>
    <name type="common">Fruit fly</name>
    <name type="synonym">Scaptodrosophila lebanonensis</name>
    <dbReference type="NCBI Taxonomy" id="7225"/>
    <lineage>
        <taxon>Eukaryota</taxon>
        <taxon>Metazoa</taxon>
        <taxon>Ecdysozoa</taxon>
        <taxon>Arthropoda</taxon>
        <taxon>Hexapoda</taxon>
        <taxon>Insecta</taxon>
        <taxon>Pterygota</taxon>
        <taxon>Neoptera</taxon>
        <taxon>Endopterygota</taxon>
        <taxon>Diptera</taxon>
        <taxon>Brachycera</taxon>
        <taxon>Muscomorpha</taxon>
        <taxon>Ephydroidea</taxon>
        <taxon>Drosophilidae</taxon>
        <taxon>Scaptodrosophila</taxon>
    </lineage>
</organism>
<dbReference type="FunFam" id="4.10.280.10:FF:000080">
    <property type="entry name" value="Taiman isoform A"/>
    <property type="match status" value="1"/>
</dbReference>
<dbReference type="SMART" id="SM00091">
    <property type="entry name" value="PAS"/>
    <property type="match status" value="2"/>
</dbReference>
<feature type="compositionally biased region" description="Polar residues" evidence="1">
    <location>
        <begin position="1539"/>
        <end position="1563"/>
    </location>
</feature>
<dbReference type="GO" id="GO:0016922">
    <property type="term" value="F:nuclear receptor binding"/>
    <property type="evidence" value="ECO:0007669"/>
    <property type="project" value="TreeGrafter"/>
</dbReference>
<feature type="region of interest" description="Disordered" evidence="1">
    <location>
        <begin position="30"/>
        <end position="66"/>
    </location>
</feature>
<dbReference type="GO" id="GO:0005634">
    <property type="term" value="C:nucleus"/>
    <property type="evidence" value="ECO:0007669"/>
    <property type="project" value="InterPro"/>
</dbReference>
<evidence type="ECO:0000256" key="1">
    <source>
        <dbReference type="SAM" id="MobiDB-lite"/>
    </source>
</evidence>
<feature type="compositionally biased region" description="Low complexity" evidence="1">
    <location>
        <begin position="1564"/>
        <end position="1594"/>
    </location>
</feature>
<feature type="region of interest" description="Disordered" evidence="1">
    <location>
        <begin position="1659"/>
        <end position="1760"/>
    </location>
</feature>
<feature type="compositionally biased region" description="Polar residues" evidence="1">
    <location>
        <begin position="496"/>
        <end position="508"/>
    </location>
</feature>
<evidence type="ECO:0000313" key="5">
    <source>
        <dbReference type="RefSeq" id="XP_030377848.1"/>
    </source>
</evidence>
<feature type="compositionally biased region" description="Basic and acidic residues" evidence="1">
    <location>
        <begin position="1164"/>
        <end position="1176"/>
    </location>
</feature>
<feature type="region of interest" description="Disordered" evidence="1">
    <location>
        <begin position="1089"/>
        <end position="1176"/>
    </location>
</feature>
<dbReference type="GO" id="GO:0032870">
    <property type="term" value="P:cellular response to hormone stimulus"/>
    <property type="evidence" value="ECO:0007669"/>
    <property type="project" value="TreeGrafter"/>
</dbReference>
<feature type="region of interest" description="Disordered" evidence="1">
    <location>
        <begin position="1228"/>
        <end position="1274"/>
    </location>
</feature>
<dbReference type="CDD" id="cd00130">
    <property type="entry name" value="PAS"/>
    <property type="match status" value="1"/>
</dbReference>
<dbReference type="InterPro" id="IPR000014">
    <property type="entry name" value="PAS"/>
</dbReference>
<dbReference type="Pfam" id="PF23172">
    <property type="entry name" value="bHLH_NCOA"/>
    <property type="match status" value="1"/>
</dbReference>
<gene>
    <name evidence="5" type="primary">LOC115626601</name>
</gene>
<proteinExistence type="predicted"/>
<feature type="compositionally biased region" description="Low complexity" evidence="1">
    <location>
        <begin position="1263"/>
        <end position="1274"/>
    </location>
</feature>
<feature type="compositionally biased region" description="Polar residues" evidence="1">
    <location>
        <begin position="1659"/>
        <end position="1674"/>
    </location>
</feature>
<dbReference type="InterPro" id="IPR036638">
    <property type="entry name" value="HLH_DNA-bd_sf"/>
</dbReference>
<dbReference type="SMART" id="SM00353">
    <property type="entry name" value="HLH"/>
    <property type="match status" value="1"/>
</dbReference>
<feature type="region of interest" description="Disordered" evidence="1">
    <location>
        <begin position="205"/>
        <end position="228"/>
    </location>
</feature>
<dbReference type="InterPro" id="IPR017426">
    <property type="entry name" value="Nuclear_rcpt_coactivator"/>
</dbReference>
<feature type="region of interest" description="Disordered" evidence="1">
    <location>
        <begin position="859"/>
        <end position="989"/>
    </location>
</feature>
<feature type="compositionally biased region" description="Polar residues" evidence="1">
    <location>
        <begin position="1682"/>
        <end position="1693"/>
    </location>
</feature>
<dbReference type="SUPFAM" id="SSF47459">
    <property type="entry name" value="HLH, helix-loop-helix DNA-binding domain"/>
    <property type="match status" value="1"/>
</dbReference>
<feature type="domain" description="BHLH" evidence="3">
    <location>
        <begin position="227"/>
        <end position="283"/>
    </location>
</feature>
<dbReference type="PANTHER" id="PTHR10684:SF4">
    <property type="entry name" value="TAIMAN, ISOFORM G"/>
    <property type="match status" value="1"/>
</dbReference>
<dbReference type="SUPFAM" id="SSF55785">
    <property type="entry name" value="PYP-like sensor domain (PAS domain)"/>
    <property type="match status" value="2"/>
</dbReference>
<feature type="region of interest" description="Disordered" evidence="1">
    <location>
        <begin position="1785"/>
        <end position="1864"/>
    </location>
</feature>
<feature type="compositionally biased region" description="Low complexity" evidence="1">
    <location>
        <begin position="1124"/>
        <end position="1136"/>
    </location>
</feature>
<dbReference type="Gene3D" id="3.30.450.20">
    <property type="entry name" value="PAS domain"/>
    <property type="match status" value="2"/>
</dbReference>
<feature type="region of interest" description="Disordered" evidence="1">
    <location>
        <begin position="493"/>
        <end position="518"/>
    </location>
</feature>
<reference evidence="5" key="1">
    <citation type="submission" date="2025-08" db="UniProtKB">
        <authorList>
            <consortium name="RefSeq"/>
        </authorList>
    </citation>
    <scope>IDENTIFICATION</scope>
    <source>
        <strain evidence="5">11010-0011.00</strain>
        <tissue evidence="5">Whole body</tissue>
    </source>
</reference>
<feature type="compositionally biased region" description="Low complexity" evidence="1">
    <location>
        <begin position="1823"/>
        <end position="1842"/>
    </location>
</feature>
<feature type="region of interest" description="Disordered" evidence="1">
    <location>
        <begin position="288"/>
        <end position="314"/>
    </location>
</feature>
<feature type="compositionally biased region" description="Gly residues" evidence="1">
    <location>
        <begin position="1788"/>
        <end position="1798"/>
    </location>
</feature>
<dbReference type="GO" id="GO:0045944">
    <property type="term" value="P:positive regulation of transcription by RNA polymerase II"/>
    <property type="evidence" value="ECO:0007669"/>
    <property type="project" value="TreeGrafter"/>
</dbReference>
<sequence length="1864" mass="197039">MLQLKIYNTTYFFCNNFRLSPSDLPDHWASGTASATPTTATTASSKSNSSSRHRPSTYNNSGGNTVCHLPRSSPATATAAVTVSTTCGSLLTGPSPLLPSLAPTTPLQLNTAVGIGGAAGGSGGGGGVPGGAPGGGTSNNLLALQQQQQHQLAYHQQQLQNHPHQQPSHHLSHSKATSGSTATANIAAALQRSAANMNAVASPISANSATSTRKIRRKTDPKVNLPQSQINKCNNEKRRREMENNYIEQLSELLQLNKRGDMTSTKPDKAAILNQVVRAYRDICDKGQSRDISSTSTNNNSTTTTNNNSNKQQTTSIRCTRCATDNCSIHPVQQGEVSSTESPLPEPSMLNGQVPEISAYFEALEHYISSVGWVLLQVNANGIIESCTQNIRELIGYEKQELYHQPLYMYLYAGDHAKLEPIINNMYSGVGVSGRGASVGSAGTSWGDLDELNNGNASQQSAGSNSNSSGGGGGGAYKPKRSISTKVRMLVKDTRPATQTSNSGTLDASDQKPLRQVGQQDKYEEVVLIAAPVKDDADANSSVLCLITRPEDESPLEINMQQHVQQQPIEQMTFKLDIHGKILSLDATALREPFKQHLQTWVGRLWQDLCHPHDLSMLKSHLRDIQDSAAVHSPGSASGVPILNPPIVNVVSRPFRLRLGTPDVYVHIKANSRLFLNQTPGESDFIMSVQTLLNSENDMNTNNTGSAGAGGTGIGSICAMSPGTSLVSTLSLDALSGSNCSTSSGPATILPAHLLGGLVGGGQHNNSTTNTQTTNVGGPLMSSAIINGNASGSMGHAHVPGGVGGIPGGIQQRGMSSASASASTLVNSFTASPAGADHSFFGSDNFEFDIAHSSFDMDPTSGVSAWTDSRPNSRASVATPVSTPRPPSGHGFSPAVCASPSTPYQLSSHSAASLPSPQSNASAGGPASNYGFSFHNYDASDSKPEKEPQLNNNNNSTSSNNNNSIVSGTAGGLPDGSSGLLMTQQTPPQPELERLRHLLTKSQTHAMQGLGDDEKDLNAPKYFKQETSDDDKLGGPSLSNSNATAGLFKLSQTNAALFGISSRGAGPGILQMSANSKNPMLLSLLNERSEDDDGKGASAQGAVSNARQSELMRQLQKDDGGHSGSSSQNNSNNMSNEDLKRMLKIQSDPAMSRKRSLNEPDDDMSAKRSEDKPSKLCEKNKMLAKLLQNPPKIPKAPNPEQPLQVKTLPDITCSSINNVSSTLAAPGNLISAGSTGPTPKPTAAGRVRKQQQQPQPNDVYLPQQQQQQLSAYQQQQATTATTSLSTTSASTVSHADGDTELSKLLDSVMDYYTDDTPIVPSAPSEASAISDIQKSLMLDVESATFGHVMGQHGPGMLSMPQHNEQQQQRHQLMQTQQPPAYPGMLSLQQQQHQQHMLQMLQRQQATGGPQQINMQHQQLEVMRNQGFQRPPPMYPARGRGPMNAVATPGGGLVLPPQQQFRNMRQQQQLAAAQQKERLLQQQQKQQLLVPENATGVSAGINNISSLLNAPVAPNVSLSRTNLPADAQLSPNFALMQQQLSPGRSTPYSPQPNQGYGPQFPQSTQRLSPQQQLSHQQQSNAQQQQQISAYQQHQITDGGRVNTSFGGTPNLQSTGMQNNPQQWAPGTVGTSNATRTLQSHNPNLLAQLQGGSPYNARQFQQNQRRGVNSPNTVGPGSNAGPLQRQNAFQTQAGGVSTPDGSGFGGPHSPYGSSGNVFQQQQLQRLQRQSSVPQATQHLPAGNPGGNVATGTASSGNSVGNANSSEFVKQELRAVVSVRAQQAAAAATSGAGGSSSGVGARGPTPQSPLQQGPMIASGNSTNAMGSTTSSGTVNSSSNNTVLNTPPDPTLGFNFETPDFYTSSATR</sequence>
<feature type="compositionally biased region" description="Low complexity" evidence="1">
    <location>
        <begin position="1717"/>
        <end position="1727"/>
    </location>
</feature>
<dbReference type="GO" id="GO:0046983">
    <property type="term" value="F:protein dimerization activity"/>
    <property type="evidence" value="ECO:0007669"/>
    <property type="project" value="InterPro"/>
</dbReference>
<evidence type="ECO:0000313" key="4">
    <source>
        <dbReference type="Proteomes" id="UP000504634"/>
    </source>
</evidence>
<dbReference type="PROSITE" id="PS50112">
    <property type="entry name" value="PAS"/>
    <property type="match status" value="1"/>
</dbReference>
<protein>
    <submittedName>
        <fullName evidence="5">Nuclear receptor coactivator 3 isoform X3</fullName>
    </submittedName>
</protein>
<dbReference type="PANTHER" id="PTHR10684">
    <property type="entry name" value="NUCLEAR RECEPTOR COACTIVATOR"/>
    <property type="match status" value="1"/>
</dbReference>
<dbReference type="Pfam" id="PF14598">
    <property type="entry name" value="PAS_11"/>
    <property type="match status" value="1"/>
</dbReference>
<dbReference type="Proteomes" id="UP000504634">
    <property type="component" value="Unplaced"/>
</dbReference>
<evidence type="ECO:0000259" key="3">
    <source>
        <dbReference type="PROSITE" id="PS50888"/>
    </source>
</evidence>
<feature type="compositionally biased region" description="Low complexity" evidence="1">
    <location>
        <begin position="453"/>
        <end position="468"/>
    </location>
</feature>
<dbReference type="RefSeq" id="XP_030377848.1">
    <property type="nucleotide sequence ID" value="XM_030521988.1"/>
</dbReference>
<dbReference type="Gene3D" id="4.10.280.10">
    <property type="entry name" value="Helix-loop-helix DNA-binding domain"/>
    <property type="match status" value="1"/>
</dbReference>
<feature type="compositionally biased region" description="Basic and acidic residues" evidence="1">
    <location>
        <begin position="938"/>
        <end position="948"/>
    </location>
</feature>
<feature type="compositionally biased region" description="Low complexity" evidence="1">
    <location>
        <begin position="293"/>
        <end position="314"/>
    </location>
</feature>
<accession>A0A6J2TRV6</accession>
<feature type="compositionally biased region" description="Polar residues" evidence="1">
    <location>
        <begin position="1600"/>
        <end position="1635"/>
    </location>
</feature>
<feature type="compositionally biased region" description="Polar residues" evidence="1">
    <location>
        <begin position="861"/>
        <end position="882"/>
    </location>
</feature>
<dbReference type="CTD" id="34242"/>
<dbReference type="PROSITE" id="PS50888">
    <property type="entry name" value="BHLH"/>
    <property type="match status" value="1"/>
</dbReference>
<feature type="compositionally biased region" description="Low complexity" evidence="1">
    <location>
        <begin position="905"/>
        <end position="919"/>
    </location>
</feature>
<feature type="compositionally biased region" description="Low complexity" evidence="1">
    <location>
        <begin position="30"/>
        <end position="50"/>
    </location>
</feature>
<feature type="compositionally biased region" description="Low complexity" evidence="1">
    <location>
        <begin position="147"/>
        <end position="169"/>
    </location>
</feature>
<dbReference type="InterPro" id="IPR056193">
    <property type="entry name" value="bHLH_NCOA1-3"/>
</dbReference>
<feature type="region of interest" description="Disordered" evidence="1">
    <location>
        <begin position="1539"/>
        <end position="1635"/>
    </location>
</feature>
<feature type="domain" description="PAS" evidence="2">
    <location>
        <begin position="360"/>
        <end position="430"/>
    </location>
</feature>
<feature type="compositionally biased region" description="Low complexity" evidence="1">
    <location>
        <begin position="1747"/>
        <end position="1760"/>
    </location>
</feature>
<evidence type="ECO:0000259" key="2">
    <source>
        <dbReference type="PROSITE" id="PS50112"/>
    </source>
</evidence>
<dbReference type="GO" id="GO:0003713">
    <property type="term" value="F:transcription coactivator activity"/>
    <property type="evidence" value="ECO:0007669"/>
    <property type="project" value="InterPro"/>
</dbReference>
<feature type="compositionally biased region" description="Low complexity" evidence="1">
    <location>
        <begin position="951"/>
        <end position="964"/>
    </location>
</feature>
<dbReference type="InterPro" id="IPR011598">
    <property type="entry name" value="bHLH_dom"/>
</dbReference>
<keyword evidence="4" id="KW-1185">Reference proteome</keyword>
<feature type="region of interest" description="Disordered" evidence="1">
    <location>
        <begin position="448"/>
        <end position="480"/>
    </location>
</feature>
<feature type="region of interest" description="Disordered" evidence="1">
    <location>
        <begin position="147"/>
        <end position="180"/>
    </location>
</feature>
<keyword evidence="5" id="KW-0675">Receptor</keyword>